<accession>A0A0L0QJI4</accession>
<dbReference type="InterPro" id="IPR001034">
    <property type="entry name" value="DeoR_HTH"/>
</dbReference>
<keyword evidence="1" id="KW-0805">Transcription regulation</keyword>
<protein>
    <submittedName>
        <fullName evidence="5">DeoR faimly transcriptional regulator</fullName>
    </submittedName>
</protein>
<dbReference type="SMART" id="SM00420">
    <property type="entry name" value="HTH_DEOR"/>
    <property type="match status" value="1"/>
</dbReference>
<dbReference type="InterPro" id="IPR050313">
    <property type="entry name" value="Carb_Metab_HTH_regulators"/>
</dbReference>
<evidence type="ECO:0000313" key="6">
    <source>
        <dbReference type="Proteomes" id="UP000036780"/>
    </source>
</evidence>
<dbReference type="EMBL" id="LGTO01000007">
    <property type="protein sequence ID" value="KNE18815.1"/>
    <property type="molecule type" value="Genomic_DNA"/>
</dbReference>
<dbReference type="GO" id="GO:0003677">
    <property type="term" value="F:DNA binding"/>
    <property type="evidence" value="ECO:0007669"/>
    <property type="project" value="UniProtKB-KW"/>
</dbReference>
<dbReference type="PANTHER" id="PTHR30363:SF44">
    <property type="entry name" value="AGA OPERON TRANSCRIPTIONAL REPRESSOR-RELATED"/>
    <property type="match status" value="1"/>
</dbReference>
<evidence type="ECO:0000313" key="5">
    <source>
        <dbReference type="EMBL" id="KNE18815.1"/>
    </source>
</evidence>
<dbReference type="AlphaFoldDB" id="A0A0L0QJI4"/>
<dbReference type="PATRIC" id="fig|1473.5.peg.375"/>
<dbReference type="InterPro" id="IPR014036">
    <property type="entry name" value="DeoR-like_C"/>
</dbReference>
<reference evidence="6" key="1">
    <citation type="submission" date="2015-07" db="EMBL/GenBank/DDBJ databases">
        <title>Fjat-10053 dsm26.</title>
        <authorList>
            <person name="Liu B."/>
            <person name="Wang J."/>
            <person name="Zhu Y."/>
            <person name="Liu G."/>
            <person name="Chen Q."/>
            <person name="Chen Z."/>
            <person name="Lan J."/>
            <person name="Che J."/>
            <person name="Ge C."/>
            <person name="Shi H."/>
            <person name="Pan Z."/>
            <person name="Liu X."/>
        </authorList>
    </citation>
    <scope>NUCLEOTIDE SEQUENCE [LARGE SCALE GENOMIC DNA]</scope>
    <source>
        <strain evidence="6">DSM 26</strain>
    </source>
</reference>
<proteinExistence type="predicted"/>
<dbReference type="InterPro" id="IPR037171">
    <property type="entry name" value="NagB/RpiA_transferase-like"/>
</dbReference>
<keyword evidence="6" id="KW-1185">Reference proteome</keyword>
<name>A0A0L0QJI4_VIRPA</name>
<organism evidence="5 6">
    <name type="scientific">Virgibacillus pantothenticus</name>
    <dbReference type="NCBI Taxonomy" id="1473"/>
    <lineage>
        <taxon>Bacteria</taxon>
        <taxon>Bacillati</taxon>
        <taxon>Bacillota</taxon>
        <taxon>Bacilli</taxon>
        <taxon>Bacillales</taxon>
        <taxon>Bacillaceae</taxon>
        <taxon>Virgibacillus</taxon>
    </lineage>
</organism>
<dbReference type="InterPro" id="IPR018356">
    <property type="entry name" value="Tscrpt_reg_HTH_DeoR_CS"/>
</dbReference>
<dbReference type="InterPro" id="IPR036390">
    <property type="entry name" value="WH_DNA-bd_sf"/>
</dbReference>
<feature type="domain" description="HTH deoR-type" evidence="4">
    <location>
        <begin position="3"/>
        <end position="58"/>
    </location>
</feature>
<dbReference type="SMART" id="SM01134">
    <property type="entry name" value="DeoRC"/>
    <property type="match status" value="1"/>
</dbReference>
<evidence type="ECO:0000256" key="2">
    <source>
        <dbReference type="ARBA" id="ARBA00023125"/>
    </source>
</evidence>
<dbReference type="Gene3D" id="3.40.50.1360">
    <property type="match status" value="1"/>
</dbReference>
<dbReference type="GO" id="GO:0003700">
    <property type="term" value="F:DNA-binding transcription factor activity"/>
    <property type="evidence" value="ECO:0007669"/>
    <property type="project" value="InterPro"/>
</dbReference>
<evidence type="ECO:0000256" key="1">
    <source>
        <dbReference type="ARBA" id="ARBA00023015"/>
    </source>
</evidence>
<keyword evidence="2" id="KW-0238">DNA-binding</keyword>
<dbReference type="Pfam" id="PF00455">
    <property type="entry name" value="DeoRC"/>
    <property type="match status" value="1"/>
</dbReference>
<dbReference type="PRINTS" id="PR00037">
    <property type="entry name" value="HTHLACR"/>
</dbReference>
<dbReference type="PROSITE" id="PS51000">
    <property type="entry name" value="HTH_DEOR_2"/>
    <property type="match status" value="1"/>
</dbReference>
<dbReference type="RefSeq" id="WP_050351305.1">
    <property type="nucleotide sequence ID" value="NZ_CP073011.1"/>
</dbReference>
<dbReference type="SUPFAM" id="SSF46785">
    <property type="entry name" value="Winged helix' DNA-binding domain"/>
    <property type="match status" value="1"/>
</dbReference>
<evidence type="ECO:0000256" key="3">
    <source>
        <dbReference type="ARBA" id="ARBA00023163"/>
    </source>
</evidence>
<evidence type="ECO:0000259" key="4">
    <source>
        <dbReference type="PROSITE" id="PS51000"/>
    </source>
</evidence>
<dbReference type="PROSITE" id="PS00894">
    <property type="entry name" value="HTH_DEOR_1"/>
    <property type="match status" value="1"/>
</dbReference>
<dbReference type="Pfam" id="PF08220">
    <property type="entry name" value="HTH_DeoR"/>
    <property type="match status" value="1"/>
</dbReference>
<dbReference type="Proteomes" id="UP000036780">
    <property type="component" value="Unassembled WGS sequence"/>
</dbReference>
<dbReference type="GeneID" id="66871785"/>
<sequence>MLIAERQQNIVRVVNERKSVRVSELSEIFSVTEETIRRDLEKLEKEKKLLRSHGGAISMNPSDSLEIPYKEREIINVAEKQNIALEAVKLVKEGDNIILDASTTAWYMAKSLPDIPITVLTNSIKVAMELGDKKQITVISTGGALLGKSLSFVGPLAEASLSNYYVNKAFISCKGLQIERGISESDEQQAKIKKKMIESTSQVYIMVDYSKIGKQAFSLITGIEDVDYIITDTKADKVSVQNLKEKQLNVIIAQDSINT</sequence>
<gene>
    <name evidence="5" type="ORF">AFK71_09475</name>
</gene>
<dbReference type="SUPFAM" id="SSF100950">
    <property type="entry name" value="NagB/RpiA/CoA transferase-like"/>
    <property type="match status" value="1"/>
</dbReference>
<dbReference type="InterPro" id="IPR036388">
    <property type="entry name" value="WH-like_DNA-bd_sf"/>
</dbReference>
<comment type="caution">
    <text evidence="5">The sequence shown here is derived from an EMBL/GenBank/DDBJ whole genome shotgun (WGS) entry which is preliminary data.</text>
</comment>
<keyword evidence="3" id="KW-0804">Transcription</keyword>
<dbReference type="PANTHER" id="PTHR30363">
    <property type="entry name" value="HTH-TYPE TRANSCRIPTIONAL REGULATOR SRLR-RELATED"/>
    <property type="match status" value="1"/>
</dbReference>
<dbReference type="Gene3D" id="1.10.10.10">
    <property type="entry name" value="Winged helix-like DNA-binding domain superfamily/Winged helix DNA-binding domain"/>
    <property type="match status" value="1"/>
</dbReference>
<dbReference type="OrthoDB" id="9798651at2"/>